<feature type="region of interest" description="Disordered" evidence="1">
    <location>
        <begin position="1"/>
        <end position="28"/>
    </location>
</feature>
<organism evidence="3 4">
    <name type="scientific">Linum trigynum</name>
    <dbReference type="NCBI Taxonomy" id="586398"/>
    <lineage>
        <taxon>Eukaryota</taxon>
        <taxon>Viridiplantae</taxon>
        <taxon>Streptophyta</taxon>
        <taxon>Embryophyta</taxon>
        <taxon>Tracheophyta</taxon>
        <taxon>Spermatophyta</taxon>
        <taxon>Magnoliopsida</taxon>
        <taxon>eudicotyledons</taxon>
        <taxon>Gunneridae</taxon>
        <taxon>Pentapetalae</taxon>
        <taxon>rosids</taxon>
        <taxon>fabids</taxon>
        <taxon>Malpighiales</taxon>
        <taxon>Linaceae</taxon>
        <taxon>Linum</taxon>
    </lineage>
</organism>
<protein>
    <recommendedName>
        <fullName evidence="5">Sugar transporter</fullName>
    </recommendedName>
</protein>
<accession>A0AAV2CJG4</accession>
<evidence type="ECO:0008006" key="5">
    <source>
        <dbReference type="Google" id="ProtNLM"/>
    </source>
</evidence>
<keyword evidence="4" id="KW-1185">Reference proteome</keyword>
<gene>
    <name evidence="3" type="ORF">LTRI10_LOCUS3659</name>
</gene>
<proteinExistence type="predicted"/>
<sequence>MKETISPTSQLFPATASTSPGGTGTAAIPARKEHSDAGVVFGKTPYKFWVISVLLLLAFWSMVTGTVTLKWSTGNLLSRLSDELDIPTHDDFDILEVEEREKVVKHMWDVYMHSKNRRLPRFWEEAFEAAYEALVSDAAAVRDGAVSEIAKMSLLSINFDPFSAVQSSNQHLETAKPARMSSDRGNGKKM</sequence>
<dbReference type="Proteomes" id="UP001497516">
    <property type="component" value="Chromosome 1"/>
</dbReference>
<dbReference type="PANTHER" id="PTHR34358:SF7">
    <property type="entry name" value="SUGAR TRANSPORTER"/>
    <property type="match status" value="1"/>
</dbReference>
<feature type="region of interest" description="Disordered" evidence="1">
    <location>
        <begin position="168"/>
        <end position="190"/>
    </location>
</feature>
<evidence type="ECO:0000256" key="2">
    <source>
        <dbReference type="SAM" id="Phobius"/>
    </source>
</evidence>
<dbReference type="Pfam" id="PF06708">
    <property type="entry name" value="DUF1195"/>
    <property type="match status" value="1"/>
</dbReference>
<dbReference type="AlphaFoldDB" id="A0AAV2CJG4"/>
<name>A0AAV2CJG4_9ROSI</name>
<keyword evidence="2" id="KW-0472">Membrane</keyword>
<evidence type="ECO:0000313" key="3">
    <source>
        <dbReference type="EMBL" id="CAL1355928.1"/>
    </source>
</evidence>
<keyword evidence="2" id="KW-0812">Transmembrane</keyword>
<dbReference type="EMBL" id="OZ034813">
    <property type="protein sequence ID" value="CAL1355928.1"/>
    <property type="molecule type" value="Genomic_DNA"/>
</dbReference>
<feature type="compositionally biased region" description="Basic and acidic residues" evidence="1">
    <location>
        <begin position="173"/>
        <end position="190"/>
    </location>
</feature>
<feature type="transmembrane region" description="Helical" evidence="2">
    <location>
        <begin position="48"/>
        <end position="69"/>
    </location>
</feature>
<reference evidence="3 4" key="1">
    <citation type="submission" date="2024-04" db="EMBL/GenBank/DDBJ databases">
        <authorList>
            <person name="Fracassetti M."/>
        </authorList>
    </citation>
    <scope>NUCLEOTIDE SEQUENCE [LARGE SCALE GENOMIC DNA]</scope>
</reference>
<feature type="compositionally biased region" description="Polar residues" evidence="1">
    <location>
        <begin position="1"/>
        <end position="12"/>
    </location>
</feature>
<keyword evidence="2" id="KW-1133">Transmembrane helix</keyword>
<dbReference type="PANTHER" id="PTHR34358">
    <property type="entry name" value="OS03G0411600 PROTEIN"/>
    <property type="match status" value="1"/>
</dbReference>
<evidence type="ECO:0000313" key="4">
    <source>
        <dbReference type="Proteomes" id="UP001497516"/>
    </source>
</evidence>
<dbReference type="InterPro" id="IPR010608">
    <property type="entry name" value="DUF1195"/>
</dbReference>
<evidence type="ECO:0000256" key="1">
    <source>
        <dbReference type="SAM" id="MobiDB-lite"/>
    </source>
</evidence>